<evidence type="ECO:0000256" key="2">
    <source>
        <dbReference type="SAM" id="Phobius"/>
    </source>
</evidence>
<dbReference type="PANTHER" id="PTHR30576:SF8">
    <property type="entry name" value="UNDECAPRENYL-PHOSPHATE GALACTOSE PHOSPHOTRANSFERASE"/>
    <property type="match status" value="1"/>
</dbReference>
<keyword evidence="2" id="KW-1133">Transmembrane helix</keyword>
<dbReference type="Proteomes" id="UP000186058">
    <property type="component" value="Unassembled WGS sequence"/>
</dbReference>
<organism evidence="4 5">
    <name type="scientific">Paenibacillus helianthi</name>
    <dbReference type="NCBI Taxonomy" id="1349432"/>
    <lineage>
        <taxon>Bacteria</taxon>
        <taxon>Bacillati</taxon>
        <taxon>Bacillota</taxon>
        <taxon>Bacilli</taxon>
        <taxon>Bacillales</taxon>
        <taxon>Paenibacillaceae</taxon>
        <taxon>Paenibacillus</taxon>
    </lineage>
</organism>
<keyword evidence="4" id="KW-0808">Transferase</keyword>
<comment type="caution">
    <text evidence="4">The sequence shown here is derived from an EMBL/GenBank/DDBJ whole genome shotgun (WGS) entry which is preliminary data.</text>
</comment>
<accession>A0ABX3EVG1</accession>
<proteinExistence type="inferred from homology"/>
<keyword evidence="5" id="KW-1185">Reference proteome</keyword>
<evidence type="ECO:0000259" key="3">
    <source>
        <dbReference type="Pfam" id="PF02397"/>
    </source>
</evidence>
<sequence>MFLNRGDIFVKRFIDFIFALLSIILLSPIFIMVFFIVKVKLGSPVVFRQERPGLNGVVFKLLKFRTMTSDMNSDGDLLPDEVRLTKTGIFLRKLSLDELPQLINVLKGDMSIIGPRPLLVSYFPYYTEREMLRHTVRPGITGLAQISGRNGLRWDDRLELDVKYVETRTLLLDLIIFYKTLAKVLKKEGVVDAPGTVMLNFDVERKIRLEKGET</sequence>
<comment type="similarity">
    <text evidence="1">Belongs to the bacterial sugar transferase family.</text>
</comment>
<gene>
    <name evidence="4" type="ORF">A3844_07790</name>
</gene>
<dbReference type="EMBL" id="LVWI01000030">
    <property type="protein sequence ID" value="OKP88585.1"/>
    <property type="molecule type" value="Genomic_DNA"/>
</dbReference>
<feature type="domain" description="Bacterial sugar transferase" evidence="3">
    <location>
        <begin position="11"/>
        <end position="186"/>
    </location>
</feature>
<protein>
    <submittedName>
        <fullName evidence="4">Sugar transferase</fullName>
    </submittedName>
</protein>
<name>A0ABX3EVG1_9BACL</name>
<dbReference type="GO" id="GO:0016740">
    <property type="term" value="F:transferase activity"/>
    <property type="evidence" value="ECO:0007669"/>
    <property type="project" value="UniProtKB-KW"/>
</dbReference>
<evidence type="ECO:0000256" key="1">
    <source>
        <dbReference type="ARBA" id="ARBA00006464"/>
    </source>
</evidence>
<dbReference type="InterPro" id="IPR003362">
    <property type="entry name" value="Bact_transf"/>
</dbReference>
<dbReference type="Pfam" id="PF02397">
    <property type="entry name" value="Bac_transf"/>
    <property type="match status" value="1"/>
</dbReference>
<feature type="transmembrane region" description="Helical" evidence="2">
    <location>
        <begin position="12"/>
        <end position="37"/>
    </location>
</feature>
<keyword evidence="2" id="KW-0472">Membrane</keyword>
<evidence type="ECO:0000313" key="4">
    <source>
        <dbReference type="EMBL" id="OKP88585.1"/>
    </source>
</evidence>
<dbReference type="PANTHER" id="PTHR30576">
    <property type="entry name" value="COLANIC BIOSYNTHESIS UDP-GLUCOSE LIPID CARRIER TRANSFERASE"/>
    <property type="match status" value="1"/>
</dbReference>
<evidence type="ECO:0000313" key="5">
    <source>
        <dbReference type="Proteomes" id="UP000186058"/>
    </source>
</evidence>
<keyword evidence="2" id="KW-0812">Transmembrane</keyword>
<reference evidence="4 5" key="1">
    <citation type="submission" date="2016-03" db="EMBL/GenBank/DDBJ databases">
        <authorList>
            <person name="Sant'Anna F.H."/>
            <person name="Ambrosini A."/>
            <person name="Souza R."/>
            <person name="Bach E."/>
            <person name="Fernandes G."/>
            <person name="Balsanelli E."/>
            <person name="Baura V.A."/>
            <person name="Souza E.M."/>
            <person name="Passaglia L."/>
        </authorList>
    </citation>
    <scope>NUCLEOTIDE SEQUENCE [LARGE SCALE GENOMIC DNA]</scope>
    <source>
        <strain evidence="4 5">P26E</strain>
    </source>
</reference>